<gene>
    <name evidence="2" type="ORF">EI71_00778</name>
</gene>
<protein>
    <submittedName>
        <fullName evidence="2">Uncharacterized protein</fullName>
    </submittedName>
</protein>
<evidence type="ECO:0000256" key="1">
    <source>
        <dbReference type="SAM" id="Phobius"/>
    </source>
</evidence>
<accession>A0A397RX27</accession>
<keyword evidence="1" id="KW-0472">Membrane</keyword>
<name>A0A397RX27_9MOLU</name>
<comment type="caution">
    <text evidence="2">The sequence shown here is derived from an EMBL/GenBank/DDBJ whole genome shotgun (WGS) entry which is preliminary data.</text>
</comment>
<evidence type="ECO:0000313" key="3">
    <source>
        <dbReference type="Proteomes" id="UP000266506"/>
    </source>
</evidence>
<feature type="transmembrane region" description="Helical" evidence="1">
    <location>
        <begin position="94"/>
        <end position="112"/>
    </location>
</feature>
<proteinExistence type="predicted"/>
<dbReference type="RefSeq" id="WP_119015937.1">
    <property type="nucleotide sequence ID" value="NZ_QXEV01000006.1"/>
</dbReference>
<keyword evidence="3" id="KW-1185">Reference proteome</keyword>
<reference evidence="2 3" key="1">
    <citation type="submission" date="2018-08" db="EMBL/GenBank/DDBJ databases">
        <title>Genomic Encyclopedia of Archaeal and Bacterial Type Strains, Phase II (KMG-II): from individual species to whole genera.</title>
        <authorList>
            <person name="Goeker M."/>
        </authorList>
    </citation>
    <scope>NUCLEOTIDE SEQUENCE [LARGE SCALE GENOMIC DNA]</scope>
    <source>
        <strain evidence="2 3">ATCC 27112</strain>
    </source>
</reference>
<keyword evidence="1" id="KW-0812">Transmembrane</keyword>
<sequence length="201" mass="22230">MINELEKKSSFNAMSDLEITKNSIEMLRYRNNRLAYILGLSGVALSLFAAFICMNSMNPENFQVIFKIILNVFILLFGFLCCEKAKTYQVRGSFYLIGLGVICLFRILWIPLQLMTNYSAYTTAKAANDVDAMNEAAKFLGATIINSDGQVNWLPADGTVRGLMAIILLVAAGILMIIGGVIGFLKAKKLSAYLDSLKETK</sequence>
<evidence type="ECO:0000313" key="2">
    <source>
        <dbReference type="EMBL" id="RIA77802.1"/>
    </source>
</evidence>
<dbReference type="AlphaFoldDB" id="A0A397RX27"/>
<dbReference type="Proteomes" id="UP000266506">
    <property type="component" value="Unassembled WGS sequence"/>
</dbReference>
<dbReference type="InParanoid" id="A0A397RX27"/>
<dbReference type="EMBL" id="QXEV01000006">
    <property type="protein sequence ID" value="RIA77802.1"/>
    <property type="molecule type" value="Genomic_DNA"/>
</dbReference>
<organism evidence="2 3">
    <name type="scientific">Anaeroplasma bactoclasticum</name>
    <dbReference type="NCBI Taxonomy" id="2088"/>
    <lineage>
        <taxon>Bacteria</taxon>
        <taxon>Bacillati</taxon>
        <taxon>Mycoplasmatota</taxon>
        <taxon>Mollicutes</taxon>
        <taxon>Anaeroplasmatales</taxon>
        <taxon>Anaeroplasmataceae</taxon>
        <taxon>Anaeroplasma</taxon>
    </lineage>
</organism>
<feature type="transmembrane region" description="Helical" evidence="1">
    <location>
        <begin position="163"/>
        <end position="185"/>
    </location>
</feature>
<keyword evidence="1" id="KW-1133">Transmembrane helix</keyword>
<feature type="transmembrane region" description="Helical" evidence="1">
    <location>
        <begin position="34"/>
        <end position="52"/>
    </location>
</feature>
<feature type="transmembrane region" description="Helical" evidence="1">
    <location>
        <begin position="64"/>
        <end position="82"/>
    </location>
</feature>